<dbReference type="GO" id="GO:0008270">
    <property type="term" value="F:zinc ion binding"/>
    <property type="evidence" value="ECO:0007669"/>
    <property type="project" value="UniProtKB-KW"/>
</dbReference>
<dbReference type="PROSITE" id="PS50089">
    <property type="entry name" value="ZF_RING_2"/>
    <property type="match status" value="1"/>
</dbReference>
<dbReference type="OrthoDB" id="8062037at2759"/>
<dbReference type="PANTHER" id="PTHR47662">
    <property type="entry name" value="RING-TYPE DOMAIN-CONTAINING PROTEIN"/>
    <property type="match status" value="1"/>
</dbReference>
<sequence length="166" mass="18980">MGVLVKLHTFIFNKILLVFLLEFLPDLLRLAVLGTRILWKHYKLVRANRAYVSAIDNKSPRFSYHVKNEPVVECSICLSELVDGEEGRRVVDCCHTFHRRCLEKWVLGYCKATCPLCRGPVAQEAVVAEYREMRVELEDSEWIKKELALILLSAAWGSSCNGCPLV</sequence>
<dbReference type="Pfam" id="PF13639">
    <property type="entry name" value="zf-RING_2"/>
    <property type="match status" value="1"/>
</dbReference>
<keyword evidence="1" id="KW-0863">Zinc-finger</keyword>
<name>A0A9N7P4A9_STRHE</name>
<protein>
    <submittedName>
        <fullName evidence="3">RING/U-box superfamily protein</fullName>
    </submittedName>
</protein>
<proteinExistence type="predicted"/>
<dbReference type="SUPFAM" id="SSF57850">
    <property type="entry name" value="RING/U-box"/>
    <property type="match status" value="1"/>
</dbReference>
<dbReference type="InterPro" id="IPR013083">
    <property type="entry name" value="Znf_RING/FYVE/PHD"/>
</dbReference>
<feature type="domain" description="RING-type" evidence="2">
    <location>
        <begin position="74"/>
        <end position="118"/>
    </location>
</feature>
<evidence type="ECO:0000313" key="4">
    <source>
        <dbReference type="Proteomes" id="UP001153555"/>
    </source>
</evidence>
<gene>
    <name evidence="3" type="ORF">SHERM_09040</name>
</gene>
<organism evidence="3 4">
    <name type="scientific">Striga hermonthica</name>
    <name type="common">Purple witchweed</name>
    <name type="synonym">Buchnera hermonthica</name>
    <dbReference type="NCBI Taxonomy" id="68872"/>
    <lineage>
        <taxon>Eukaryota</taxon>
        <taxon>Viridiplantae</taxon>
        <taxon>Streptophyta</taxon>
        <taxon>Embryophyta</taxon>
        <taxon>Tracheophyta</taxon>
        <taxon>Spermatophyta</taxon>
        <taxon>Magnoliopsida</taxon>
        <taxon>eudicotyledons</taxon>
        <taxon>Gunneridae</taxon>
        <taxon>Pentapetalae</taxon>
        <taxon>asterids</taxon>
        <taxon>lamiids</taxon>
        <taxon>Lamiales</taxon>
        <taxon>Orobanchaceae</taxon>
        <taxon>Buchnereae</taxon>
        <taxon>Striga</taxon>
    </lineage>
</organism>
<dbReference type="EMBL" id="CACSLK010035018">
    <property type="protein sequence ID" value="CAA0843262.1"/>
    <property type="molecule type" value="Genomic_DNA"/>
</dbReference>
<keyword evidence="1" id="KW-0862">Zinc</keyword>
<evidence type="ECO:0000313" key="3">
    <source>
        <dbReference type="EMBL" id="CAA0843262.1"/>
    </source>
</evidence>
<keyword evidence="1" id="KW-0479">Metal-binding</keyword>
<dbReference type="Proteomes" id="UP001153555">
    <property type="component" value="Unassembled WGS sequence"/>
</dbReference>
<dbReference type="SMART" id="SM00184">
    <property type="entry name" value="RING"/>
    <property type="match status" value="1"/>
</dbReference>
<comment type="caution">
    <text evidence="3">The sequence shown here is derived from an EMBL/GenBank/DDBJ whole genome shotgun (WGS) entry which is preliminary data.</text>
</comment>
<accession>A0A9N7P4A9</accession>
<keyword evidence="4" id="KW-1185">Reference proteome</keyword>
<evidence type="ECO:0000256" key="1">
    <source>
        <dbReference type="PROSITE-ProRule" id="PRU00175"/>
    </source>
</evidence>
<dbReference type="AlphaFoldDB" id="A0A9N7P4A9"/>
<dbReference type="InterPro" id="IPR001841">
    <property type="entry name" value="Znf_RING"/>
</dbReference>
<evidence type="ECO:0000259" key="2">
    <source>
        <dbReference type="PROSITE" id="PS50089"/>
    </source>
</evidence>
<dbReference type="Gene3D" id="3.30.40.10">
    <property type="entry name" value="Zinc/RING finger domain, C3HC4 (zinc finger)"/>
    <property type="match status" value="1"/>
</dbReference>
<dbReference type="PANTHER" id="PTHR47662:SF2">
    <property type="entry name" value="RING-H2 FINGER PROTEIN ATL57-LIKE"/>
    <property type="match status" value="1"/>
</dbReference>
<reference evidence="3" key="1">
    <citation type="submission" date="2019-12" db="EMBL/GenBank/DDBJ databases">
        <authorList>
            <person name="Scholes J."/>
        </authorList>
    </citation>
    <scope>NUCLEOTIDE SEQUENCE</scope>
</reference>